<name>A0ABQ4D1W2_9ACTN</name>
<dbReference type="EMBL" id="BONE01000092">
    <property type="protein sequence ID" value="GIF77496.1"/>
    <property type="molecule type" value="Genomic_DNA"/>
</dbReference>
<sequence length="261" mass="27530">MDQDVVAYYTDVYREDGRLDRRPQARLERARTVELLREVLPPAPARVLDVGGGPGVYARVLTAAGYRVRLVDLVPGHVALAAGGDPPIDAVVGDARALPEPPDSYDATLLLGPLYHLIRAEWRVTALREAARVTRPGGRVVAAAISRFAAPIDFVATARLTGTEVAQAHALLTSGVNDPSSPFTPAYFHRVSDLIAECEAAGLTDVVVHGVEGPAWPAAEAAVNGPLADTILAQALDLARVYSTEPALLASSAHLLAVCQA</sequence>
<dbReference type="PANTHER" id="PTHR43591">
    <property type="entry name" value="METHYLTRANSFERASE"/>
    <property type="match status" value="1"/>
</dbReference>
<proteinExistence type="predicted"/>
<evidence type="ECO:0000313" key="3">
    <source>
        <dbReference type="Proteomes" id="UP000604117"/>
    </source>
</evidence>
<dbReference type="SUPFAM" id="SSF53335">
    <property type="entry name" value="S-adenosyl-L-methionine-dependent methyltransferases"/>
    <property type="match status" value="1"/>
</dbReference>
<accession>A0ABQ4D1W2</accession>
<dbReference type="PANTHER" id="PTHR43591:SF24">
    <property type="entry name" value="2-METHOXY-6-POLYPRENYL-1,4-BENZOQUINOL METHYLASE, MITOCHONDRIAL"/>
    <property type="match status" value="1"/>
</dbReference>
<reference evidence="2 3" key="1">
    <citation type="submission" date="2021-01" db="EMBL/GenBank/DDBJ databases">
        <title>Whole genome shotgun sequence of Asanoa siamensis NBRC 107932.</title>
        <authorList>
            <person name="Komaki H."/>
            <person name="Tamura T."/>
        </authorList>
    </citation>
    <scope>NUCLEOTIDE SEQUENCE [LARGE SCALE GENOMIC DNA]</scope>
    <source>
        <strain evidence="2 3">NBRC 107932</strain>
    </source>
</reference>
<dbReference type="Pfam" id="PF08241">
    <property type="entry name" value="Methyltransf_11"/>
    <property type="match status" value="1"/>
</dbReference>
<dbReference type="Gene3D" id="3.40.50.150">
    <property type="entry name" value="Vaccinia Virus protein VP39"/>
    <property type="match status" value="1"/>
</dbReference>
<evidence type="ECO:0000259" key="1">
    <source>
        <dbReference type="Pfam" id="PF08241"/>
    </source>
</evidence>
<gene>
    <name evidence="2" type="ORF">Asi02nite_70140</name>
</gene>
<protein>
    <recommendedName>
        <fullName evidence="1">Methyltransferase type 11 domain-containing protein</fullName>
    </recommendedName>
</protein>
<keyword evidence="3" id="KW-1185">Reference proteome</keyword>
<dbReference type="CDD" id="cd02440">
    <property type="entry name" value="AdoMet_MTases"/>
    <property type="match status" value="1"/>
</dbReference>
<dbReference type="InterPro" id="IPR013216">
    <property type="entry name" value="Methyltransf_11"/>
</dbReference>
<dbReference type="Proteomes" id="UP000604117">
    <property type="component" value="Unassembled WGS sequence"/>
</dbReference>
<feature type="domain" description="Methyltransferase type 11" evidence="1">
    <location>
        <begin position="48"/>
        <end position="141"/>
    </location>
</feature>
<organism evidence="2 3">
    <name type="scientific">Asanoa siamensis</name>
    <dbReference type="NCBI Taxonomy" id="926357"/>
    <lineage>
        <taxon>Bacteria</taxon>
        <taxon>Bacillati</taxon>
        <taxon>Actinomycetota</taxon>
        <taxon>Actinomycetes</taxon>
        <taxon>Micromonosporales</taxon>
        <taxon>Micromonosporaceae</taxon>
        <taxon>Asanoa</taxon>
    </lineage>
</organism>
<comment type="caution">
    <text evidence="2">The sequence shown here is derived from an EMBL/GenBank/DDBJ whole genome shotgun (WGS) entry which is preliminary data.</text>
</comment>
<dbReference type="RefSeq" id="WP_203718349.1">
    <property type="nucleotide sequence ID" value="NZ_BONE01000092.1"/>
</dbReference>
<dbReference type="InterPro" id="IPR029063">
    <property type="entry name" value="SAM-dependent_MTases_sf"/>
</dbReference>
<evidence type="ECO:0000313" key="2">
    <source>
        <dbReference type="EMBL" id="GIF77496.1"/>
    </source>
</evidence>